<feature type="domain" description="Methyltransferase" evidence="1">
    <location>
        <begin position="65"/>
        <end position="148"/>
    </location>
</feature>
<dbReference type="CDD" id="cd02440">
    <property type="entry name" value="AdoMet_MTases"/>
    <property type="match status" value="1"/>
</dbReference>
<evidence type="ECO:0000313" key="4">
    <source>
        <dbReference type="Proteomes" id="UP000176009"/>
    </source>
</evidence>
<evidence type="ECO:0000259" key="1">
    <source>
        <dbReference type="Pfam" id="PF13649"/>
    </source>
</evidence>
<dbReference type="Pfam" id="PF13649">
    <property type="entry name" value="Methyltransf_25"/>
    <property type="match status" value="1"/>
</dbReference>
<evidence type="ECO:0000313" key="5">
    <source>
        <dbReference type="Proteomes" id="UP000232533"/>
    </source>
</evidence>
<name>A0A2N0TWY0_9FLAO</name>
<keyword evidence="3" id="KW-0489">Methyltransferase</keyword>
<dbReference type="SUPFAM" id="SSF53335">
    <property type="entry name" value="S-adenosyl-L-methionine-dependent methyltransferases"/>
    <property type="match status" value="1"/>
</dbReference>
<dbReference type="OrthoDB" id="20930at2"/>
<proteinExistence type="predicted"/>
<reference evidence="3 5" key="1">
    <citation type="submission" date="2015-10" db="EMBL/GenBank/DDBJ databases">
        <title>Draft genome sequence of Salegentibacter salinarum KCTC 12975.</title>
        <authorList>
            <person name="Lin W."/>
            <person name="Zheng Q."/>
        </authorList>
    </citation>
    <scope>NUCLEOTIDE SEQUENCE [LARGE SCALE GENOMIC DNA]</scope>
    <source>
        <strain evidence="3 5">KCTC 12974</strain>
    </source>
</reference>
<evidence type="ECO:0000313" key="2">
    <source>
        <dbReference type="EMBL" id="OEY72803.1"/>
    </source>
</evidence>
<dbReference type="AlphaFoldDB" id="A0A2N0TWY0"/>
<dbReference type="RefSeq" id="WP_070053930.1">
    <property type="nucleotide sequence ID" value="NZ_FVZF01000020.1"/>
</dbReference>
<accession>A0A2N0TWY0</accession>
<keyword evidence="3" id="KW-0808">Transferase</keyword>
<protein>
    <submittedName>
        <fullName evidence="3">SAM-dependent methyltransferase</fullName>
    </submittedName>
</protein>
<keyword evidence="4" id="KW-1185">Reference proteome</keyword>
<dbReference type="GO" id="GO:0032259">
    <property type="term" value="P:methylation"/>
    <property type="evidence" value="ECO:0007669"/>
    <property type="project" value="UniProtKB-KW"/>
</dbReference>
<sequence length="221" mass="25134">MNKKNQLKKPWPTKDAMAQIYENNLWGGHQSEFFSGDGSHNSELINPYLETVTSFLKSFETQPVVCDLGCGDFNIGKELVKYSKKYIAIDIVPELIAHNKKTFKANNLKFHSLDIAEDELPAADFVILRQVLQHLSNAEIKSLVKKLYDYKYVILTEHVPEGNFEPNQDIISGQGIRLKKQSGVNLLAPPFNFKVEEEKQLLSIKSPEFKGVVVTTIYKVF</sequence>
<dbReference type="EMBL" id="LKTR01000016">
    <property type="protein sequence ID" value="PKD19262.1"/>
    <property type="molecule type" value="Genomic_DNA"/>
</dbReference>
<gene>
    <name evidence="3" type="ORF">APR40_11180</name>
    <name evidence="2" type="ORF">BHS39_11200</name>
</gene>
<evidence type="ECO:0000313" key="3">
    <source>
        <dbReference type="EMBL" id="PKD19262.1"/>
    </source>
</evidence>
<dbReference type="Proteomes" id="UP000176009">
    <property type="component" value="Unassembled WGS sequence"/>
</dbReference>
<comment type="caution">
    <text evidence="3">The sequence shown here is derived from an EMBL/GenBank/DDBJ whole genome shotgun (WGS) entry which is preliminary data.</text>
</comment>
<organism evidence="3 5">
    <name type="scientific">Salegentibacter salarius</name>
    <dbReference type="NCBI Taxonomy" id="435906"/>
    <lineage>
        <taxon>Bacteria</taxon>
        <taxon>Pseudomonadati</taxon>
        <taxon>Bacteroidota</taxon>
        <taxon>Flavobacteriia</taxon>
        <taxon>Flavobacteriales</taxon>
        <taxon>Flavobacteriaceae</taxon>
        <taxon>Salegentibacter</taxon>
    </lineage>
</organism>
<dbReference type="Gene3D" id="3.40.50.150">
    <property type="entry name" value="Vaccinia Virus protein VP39"/>
    <property type="match status" value="1"/>
</dbReference>
<dbReference type="GO" id="GO:0008168">
    <property type="term" value="F:methyltransferase activity"/>
    <property type="evidence" value="ECO:0007669"/>
    <property type="project" value="UniProtKB-KW"/>
</dbReference>
<reference evidence="2 4" key="2">
    <citation type="submission" date="2016-09" db="EMBL/GenBank/DDBJ databases">
        <title>Genome Sequence of Salegentibacter salarius,Isolated from a Marine Solar Saltern of the Yellow Sea in South Korea.</title>
        <authorList>
            <person name="Zheng Q."/>
            <person name="Liu Y."/>
        </authorList>
    </citation>
    <scope>NUCLEOTIDE SEQUENCE [LARGE SCALE GENOMIC DNA]</scope>
    <source>
        <strain evidence="2 4">KCTC 12974</strain>
    </source>
</reference>
<dbReference type="InterPro" id="IPR029063">
    <property type="entry name" value="SAM-dependent_MTases_sf"/>
</dbReference>
<dbReference type="EMBL" id="MJBR01000013">
    <property type="protein sequence ID" value="OEY72803.1"/>
    <property type="molecule type" value="Genomic_DNA"/>
</dbReference>
<dbReference type="InterPro" id="IPR041698">
    <property type="entry name" value="Methyltransf_25"/>
</dbReference>
<dbReference type="Proteomes" id="UP000232533">
    <property type="component" value="Unassembled WGS sequence"/>
</dbReference>